<evidence type="ECO:0000313" key="2">
    <source>
        <dbReference type="Proteomes" id="UP001055156"/>
    </source>
</evidence>
<reference evidence="1" key="1">
    <citation type="journal article" date="2021" name="Front. Microbiol.">
        <title>Comprehensive Comparative Genomics and Phenotyping of Methylobacterium Species.</title>
        <authorList>
            <person name="Alessa O."/>
            <person name="Ogura Y."/>
            <person name="Fujitani Y."/>
            <person name="Takami H."/>
            <person name="Hayashi T."/>
            <person name="Sahin N."/>
            <person name="Tani A."/>
        </authorList>
    </citation>
    <scope>NUCLEOTIDE SEQUENCE</scope>
    <source>
        <strain evidence="1">NBRC 15689</strain>
    </source>
</reference>
<reference evidence="1" key="2">
    <citation type="submission" date="2021-08" db="EMBL/GenBank/DDBJ databases">
        <authorList>
            <person name="Tani A."/>
            <person name="Ola A."/>
            <person name="Ogura Y."/>
            <person name="Katsura K."/>
            <person name="Hayashi T."/>
        </authorList>
    </citation>
    <scope>NUCLEOTIDE SEQUENCE</scope>
    <source>
        <strain evidence="1">NBRC 15689</strain>
    </source>
</reference>
<dbReference type="SUPFAM" id="SSF54862">
    <property type="entry name" value="4Fe-4S ferredoxins"/>
    <property type="match status" value="1"/>
</dbReference>
<protein>
    <recommendedName>
        <fullName evidence="3">Ferredoxin</fullName>
    </recommendedName>
</protein>
<evidence type="ECO:0008006" key="3">
    <source>
        <dbReference type="Google" id="ProtNLM"/>
    </source>
</evidence>
<accession>A0ABQ4TGH5</accession>
<proteinExistence type="predicted"/>
<name>A0ABQ4TGH5_METOR</name>
<dbReference type="Gene3D" id="3.30.70.20">
    <property type="match status" value="1"/>
</dbReference>
<gene>
    <name evidence="1" type="ORF">LKMONMHP_4016</name>
</gene>
<comment type="caution">
    <text evidence="1">The sequence shown here is derived from an EMBL/GenBank/DDBJ whole genome shotgun (WGS) entry which is preliminary data.</text>
</comment>
<dbReference type="EMBL" id="BPQV01000014">
    <property type="protein sequence ID" value="GJE29137.1"/>
    <property type="molecule type" value="Genomic_DNA"/>
</dbReference>
<evidence type="ECO:0000313" key="1">
    <source>
        <dbReference type="EMBL" id="GJE29137.1"/>
    </source>
</evidence>
<dbReference type="Pfam" id="PF13370">
    <property type="entry name" value="Fer4_13"/>
    <property type="match status" value="1"/>
</dbReference>
<keyword evidence="2" id="KW-1185">Reference proteome</keyword>
<sequence>MPGLLARMSAISAKPGGLRVSVDLNRCQGYAQCCYAAPEQFALHGHEALFYDPAPSAEAWGAVERARVACPVQAIRLECPTADRDAES</sequence>
<dbReference type="Proteomes" id="UP001055156">
    <property type="component" value="Unassembled WGS sequence"/>
</dbReference>
<organism evidence="1 2">
    <name type="scientific">Methylobacterium organophilum</name>
    <dbReference type="NCBI Taxonomy" id="410"/>
    <lineage>
        <taxon>Bacteria</taxon>
        <taxon>Pseudomonadati</taxon>
        <taxon>Pseudomonadota</taxon>
        <taxon>Alphaproteobacteria</taxon>
        <taxon>Hyphomicrobiales</taxon>
        <taxon>Methylobacteriaceae</taxon>
        <taxon>Methylobacterium</taxon>
    </lineage>
</organism>